<keyword evidence="2" id="KW-1185">Reference proteome</keyword>
<dbReference type="AlphaFoldDB" id="A0A9P5VMG1"/>
<gene>
    <name evidence="1" type="ORF">BG006_004959</name>
</gene>
<name>A0A9P5VMG1_9FUNG</name>
<evidence type="ECO:0000313" key="2">
    <source>
        <dbReference type="Proteomes" id="UP000696485"/>
    </source>
</evidence>
<dbReference type="Proteomes" id="UP000696485">
    <property type="component" value="Unassembled WGS sequence"/>
</dbReference>
<accession>A0A9P5VMG1</accession>
<sequence length="63" mass="6600">MAFASKGWYLKTDFLMSSILALLGLIVLGTMATKSDQKICILAGEGVKGLLNHAACVWSALAG</sequence>
<comment type="caution">
    <text evidence="1">The sequence shown here is derived from an EMBL/GenBank/DDBJ whole genome shotgun (WGS) entry which is preliminary data.</text>
</comment>
<organism evidence="1 2">
    <name type="scientific">Podila minutissima</name>
    <dbReference type="NCBI Taxonomy" id="64525"/>
    <lineage>
        <taxon>Eukaryota</taxon>
        <taxon>Fungi</taxon>
        <taxon>Fungi incertae sedis</taxon>
        <taxon>Mucoromycota</taxon>
        <taxon>Mortierellomycotina</taxon>
        <taxon>Mortierellomycetes</taxon>
        <taxon>Mortierellales</taxon>
        <taxon>Mortierellaceae</taxon>
        <taxon>Podila</taxon>
    </lineage>
</organism>
<proteinExistence type="predicted"/>
<evidence type="ECO:0000313" key="1">
    <source>
        <dbReference type="EMBL" id="KAF9332171.1"/>
    </source>
</evidence>
<protein>
    <submittedName>
        <fullName evidence="1">Uncharacterized protein</fullName>
    </submittedName>
</protein>
<dbReference type="EMBL" id="JAAAUY010000277">
    <property type="protein sequence ID" value="KAF9332171.1"/>
    <property type="molecule type" value="Genomic_DNA"/>
</dbReference>
<reference evidence="1" key="1">
    <citation type="journal article" date="2020" name="Fungal Divers.">
        <title>Resolving the Mortierellaceae phylogeny through synthesis of multi-gene phylogenetics and phylogenomics.</title>
        <authorList>
            <person name="Vandepol N."/>
            <person name="Liber J."/>
            <person name="Desiro A."/>
            <person name="Na H."/>
            <person name="Kennedy M."/>
            <person name="Barry K."/>
            <person name="Grigoriev I.V."/>
            <person name="Miller A.N."/>
            <person name="O'Donnell K."/>
            <person name="Stajich J.E."/>
            <person name="Bonito G."/>
        </authorList>
    </citation>
    <scope>NUCLEOTIDE SEQUENCE</scope>
    <source>
        <strain evidence="1">NVP1</strain>
    </source>
</reference>